<evidence type="ECO:0000256" key="2">
    <source>
        <dbReference type="ARBA" id="ARBA00022705"/>
    </source>
</evidence>
<keyword evidence="3 6" id="KW-0547">Nucleotide-binding</keyword>
<dbReference type="PROSITE" id="PS00617">
    <property type="entry name" value="RECF_1"/>
    <property type="match status" value="1"/>
</dbReference>
<dbReference type="InterPro" id="IPR001238">
    <property type="entry name" value="DNA-binding_RecF"/>
</dbReference>
<evidence type="ECO:0000256" key="4">
    <source>
        <dbReference type="ARBA" id="ARBA00022840"/>
    </source>
</evidence>
<evidence type="ECO:0000256" key="1">
    <source>
        <dbReference type="ARBA" id="ARBA00022490"/>
    </source>
</evidence>
<dbReference type="InterPro" id="IPR018078">
    <property type="entry name" value="DNA-binding_RecF_CS"/>
</dbReference>
<dbReference type="EMBL" id="CP015820">
    <property type="protein sequence ID" value="AQT41776.1"/>
    <property type="molecule type" value="Genomic_DNA"/>
</dbReference>
<dbReference type="GO" id="GO:0006260">
    <property type="term" value="P:DNA replication"/>
    <property type="evidence" value="ECO:0007669"/>
    <property type="project" value="UniProtKB-UniRule"/>
</dbReference>
<reference evidence="9 10" key="1">
    <citation type="submission" date="2016-11" db="EMBL/GenBank/DDBJ databases">
        <title>Comparative genomics of Bartonella apis.</title>
        <authorList>
            <person name="Engel P."/>
        </authorList>
    </citation>
    <scope>NUCLEOTIDE SEQUENCE [LARGE SCALE GENOMIC DNA]</scope>
    <source>
        <strain evidence="9 10">BBC0178</strain>
    </source>
</reference>
<dbReference type="InterPro" id="IPR027417">
    <property type="entry name" value="P-loop_NTPase"/>
</dbReference>
<accession>A0A1U9M8Z0</accession>
<dbReference type="Pfam" id="PF13175">
    <property type="entry name" value="AAA_15"/>
    <property type="match status" value="1"/>
</dbReference>
<feature type="domain" description="Endonuclease GajA/Old nuclease/RecF-like AAA" evidence="8">
    <location>
        <begin position="14"/>
        <end position="57"/>
    </location>
</feature>
<dbReference type="GO" id="GO:0000731">
    <property type="term" value="P:DNA synthesis involved in DNA repair"/>
    <property type="evidence" value="ECO:0007669"/>
    <property type="project" value="TreeGrafter"/>
</dbReference>
<sequence>MVDDSGRSAAKVFIRQLKLTNYRNYRNFSADFSDRIVIFTGHNGAGKTNLLEALSFLSPGRGLRRAPYDSVIRAGQPSGAGEQIASEDRDSTGSLQAEQRLQNDAVGLENAPTGHDAAPVQKGADGFVIFAQLHSALYGNVNIGTASDTASNGRKVRINGESVASDRLTEYCRVSWLVPSMDGLFTGPASDRRRFLDRMVLAIDPAHARRVSDFEKAMRARNRLLVDGNRDEYWFNALETQMAELAVAIAAARMDVVRLITNIDNFDAENTFPVPLLDLEGTIEHSLMRQSAVDVEEDYKQRLRDKRELDRTAGRTLEGPHRSDLLVFYAKKNMPAALCSTGEQKALLTGLVLSHARLTAEISGMTPILLLDEMAAHLDQKRRAILFDSLDKLGGQTFMTGTDSELFSALKGRAEFFEISGGQFTKI</sequence>
<dbReference type="GO" id="GO:0003697">
    <property type="term" value="F:single-stranded DNA binding"/>
    <property type="evidence" value="ECO:0007669"/>
    <property type="project" value="UniProtKB-UniRule"/>
</dbReference>
<evidence type="ECO:0000259" key="8">
    <source>
        <dbReference type="Pfam" id="PF13175"/>
    </source>
</evidence>
<proteinExistence type="inferred from homology"/>
<evidence type="ECO:0000313" key="10">
    <source>
        <dbReference type="Proteomes" id="UP000189660"/>
    </source>
</evidence>
<dbReference type="GO" id="GO:0009432">
    <property type="term" value="P:SOS response"/>
    <property type="evidence" value="ECO:0007669"/>
    <property type="project" value="UniProtKB-UniRule"/>
</dbReference>
<keyword evidence="4 6" id="KW-0067">ATP-binding</keyword>
<dbReference type="RefSeq" id="WP_078038937.1">
    <property type="nucleotide sequence ID" value="NZ_CP015820.1"/>
</dbReference>
<name>A0A1U9M8Z0_9HYPH</name>
<comment type="subcellular location">
    <subcellularLocation>
        <location evidence="6">Cytoplasm</location>
    </subcellularLocation>
</comment>
<evidence type="ECO:0000256" key="6">
    <source>
        <dbReference type="HAMAP-Rule" id="MF_00365"/>
    </source>
</evidence>
<evidence type="ECO:0000256" key="3">
    <source>
        <dbReference type="ARBA" id="ARBA00022741"/>
    </source>
</evidence>
<feature type="region of interest" description="Disordered" evidence="7">
    <location>
        <begin position="74"/>
        <end position="95"/>
    </location>
</feature>
<dbReference type="PANTHER" id="PTHR32182:SF0">
    <property type="entry name" value="DNA REPLICATION AND REPAIR PROTEIN RECF"/>
    <property type="match status" value="1"/>
</dbReference>
<gene>
    <name evidence="6" type="primary">recF</name>
    <name evidence="9" type="ORF">BBC0178_002700</name>
</gene>
<protein>
    <recommendedName>
        <fullName evidence="6">DNA replication and repair protein RecF</fullName>
    </recommendedName>
</protein>
<keyword evidence="10" id="KW-1185">Reference proteome</keyword>
<dbReference type="GO" id="GO:0005737">
    <property type="term" value="C:cytoplasm"/>
    <property type="evidence" value="ECO:0007669"/>
    <property type="project" value="UniProtKB-SubCell"/>
</dbReference>
<dbReference type="PANTHER" id="PTHR32182">
    <property type="entry name" value="DNA REPLICATION AND REPAIR PROTEIN RECF"/>
    <property type="match status" value="1"/>
</dbReference>
<keyword evidence="5 6" id="KW-0238">DNA-binding</keyword>
<dbReference type="InterPro" id="IPR042174">
    <property type="entry name" value="RecF_2"/>
</dbReference>
<dbReference type="Gene3D" id="3.40.50.300">
    <property type="entry name" value="P-loop containing nucleotide triphosphate hydrolases"/>
    <property type="match status" value="2"/>
</dbReference>
<keyword evidence="6" id="KW-0227">DNA damage</keyword>
<keyword evidence="2 6" id="KW-0235">DNA replication</keyword>
<comment type="function">
    <text evidence="6">The RecF protein is involved in DNA metabolism; it is required for DNA replication and normal SOS inducibility. RecF binds preferentially to single-stranded, linear DNA. It also seems to bind ATP.</text>
</comment>
<keyword evidence="6" id="KW-0742">SOS response</keyword>
<dbReference type="SUPFAM" id="SSF52540">
    <property type="entry name" value="P-loop containing nucleoside triphosphate hydrolases"/>
    <property type="match status" value="1"/>
</dbReference>
<dbReference type="OrthoDB" id="9803889at2"/>
<keyword evidence="6" id="KW-0234">DNA repair</keyword>
<dbReference type="KEGG" id="bapa:BBC0178_002700"/>
<organism evidence="9 10">
    <name type="scientific">Bartonella apihabitans</name>
    <dbReference type="NCBI Taxonomy" id="2750929"/>
    <lineage>
        <taxon>Bacteria</taxon>
        <taxon>Pseudomonadati</taxon>
        <taxon>Pseudomonadota</taxon>
        <taxon>Alphaproteobacteria</taxon>
        <taxon>Hyphomicrobiales</taxon>
        <taxon>Bartonellaceae</taxon>
        <taxon>Bartonella</taxon>
    </lineage>
</organism>
<dbReference type="AlphaFoldDB" id="A0A1U9M8Z0"/>
<dbReference type="HAMAP" id="MF_00365">
    <property type="entry name" value="RecF"/>
    <property type="match status" value="1"/>
</dbReference>
<dbReference type="GO" id="GO:0005524">
    <property type="term" value="F:ATP binding"/>
    <property type="evidence" value="ECO:0007669"/>
    <property type="project" value="UniProtKB-UniRule"/>
</dbReference>
<feature type="binding site" evidence="6">
    <location>
        <begin position="41"/>
        <end position="48"/>
    </location>
    <ligand>
        <name>ATP</name>
        <dbReference type="ChEBI" id="CHEBI:30616"/>
    </ligand>
</feature>
<dbReference type="InterPro" id="IPR041685">
    <property type="entry name" value="AAA_GajA/Old/RecF-like"/>
</dbReference>
<evidence type="ECO:0000256" key="5">
    <source>
        <dbReference type="ARBA" id="ARBA00023125"/>
    </source>
</evidence>
<dbReference type="Gene3D" id="1.20.1050.90">
    <property type="entry name" value="RecF/RecN/SMC, N-terminal domain"/>
    <property type="match status" value="1"/>
</dbReference>
<dbReference type="GO" id="GO:0006302">
    <property type="term" value="P:double-strand break repair"/>
    <property type="evidence" value="ECO:0007669"/>
    <property type="project" value="TreeGrafter"/>
</dbReference>
<comment type="similarity">
    <text evidence="6">Belongs to the RecF family.</text>
</comment>
<keyword evidence="1 6" id="KW-0963">Cytoplasm</keyword>
<dbReference type="Proteomes" id="UP000189660">
    <property type="component" value="Chromosome"/>
</dbReference>
<evidence type="ECO:0000313" key="9">
    <source>
        <dbReference type="EMBL" id="AQT41776.1"/>
    </source>
</evidence>
<evidence type="ECO:0000256" key="7">
    <source>
        <dbReference type="SAM" id="MobiDB-lite"/>
    </source>
</evidence>